<dbReference type="RefSeq" id="WP_027447462.1">
    <property type="nucleotide sequence ID" value="NZ_AULJ01000064.1"/>
</dbReference>
<comment type="caution">
    <text evidence="5">The sequence shown here is derived from an EMBL/GenBank/DDBJ whole genome shotgun (WGS) entry which is preliminary data.</text>
</comment>
<dbReference type="InterPro" id="IPR023187">
    <property type="entry name" value="Tscrpt_reg_MarR-type_CS"/>
</dbReference>
<sequence length="144" mass="17047">MERNIENYLGYHINVVSHFIQNTYNQKLAEYDISMSQAKVLFFLADKGEQAQSVLQQRLYIKGSSMNGLIESLEKKELIQKRQSDEDRRTKLIQISEQGQELEKKLWVVIDHIEQELLTGFNQEEQQVIISWLKRMRENVQSCK</sequence>
<dbReference type="EMBL" id="AVPF01000070">
    <property type="protein sequence ID" value="KGX84021.1"/>
    <property type="molecule type" value="Genomic_DNA"/>
</dbReference>
<dbReference type="Gene3D" id="1.10.10.10">
    <property type="entry name" value="Winged helix-like DNA-binding domain superfamily/Winged helix DNA-binding domain"/>
    <property type="match status" value="1"/>
</dbReference>
<evidence type="ECO:0000313" key="6">
    <source>
        <dbReference type="Proteomes" id="UP000030403"/>
    </source>
</evidence>
<keyword evidence="1" id="KW-0805">Transcription regulation</keyword>
<proteinExistence type="predicted"/>
<dbReference type="PROSITE" id="PS50995">
    <property type="entry name" value="HTH_MARR_2"/>
    <property type="match status" value="1"/>
</dbReference>
<name>A0A0A5FTF4_9BACI</name>
<dbReference type="STRING" id="1385511.GCA_000425225_03967"/>
<organism evidence="5 6">
    <name type="scientific">Pontibacillus marinus BH030004 = DSM 16465</name>
    <dbReference type="NCBI Taxonomy" id="1385511"/>
    <lineage>
        <taxon>Bacteria</taxon>
        <taxon>Bacillati</taxon>
        <taxon>Bacillota</taxon>
        <taxon>Bacilli</taxon>
        <taxon>Bacillales</taxon>
        <taxon>Bacillaceae</taxon>
        <taxon>Pontibacillus</taxon>
    </lineage>
</organism>
<dbReference type="InterPro" id="IPR000835">
    <property type="entry name" value="HTH_MarR-typ"/>
</dbReference>
<protein>
    <submittedName>
        <fullName evidence="5">MarR family transcripitonal regulator</fullName>
    </submittedName>
</protein>
<dbReference type="PRINTS" id="PR00598">
    <property type="entry name" value="HTHMARR"/>
</dbReference>
<dbReference type="eggNOG" id="COG1846">
    <property type="taxonomic scope" value="Bacteria"/>
</dbReference>
<evidence type="ECO:0000256" key="2">
    <source>
        <dbReference type="ARBA" id="ARBA00023125"/>
    </source>
</evidence>
<evidence type="ECO:0000256" key="3">
    <source>
        <dbReference type="ARBA" id="ARBA00023163"/>
    </source>
</evidence>
<evidence type="ECO:0000256" key="1">
    <source>
        <dbReference type="ARBA" id="ARBA00023015"/>
    </source>
</evidence>
<dbReference type="AlphaFoldDB" id="A0A0A5FTF4"/>
<reference evidence="5 6" key="1">
    <citation type="submission" date="2013-08" db="EMBL/GenBank/DDBJ databases">
        <authorList>
            <person name="Huang J."/>
            <person name="Wang G."/>
        </authorList>
    </citation>
    <scope>NUCLEOTIDE SEQUENCE [LARGE SCALE GENOMIC DNA]</scope>
    <source>
        <strain evidence="5 6">BH030004</strain>
    </source>
</reference>
<keyword evidence="6" id="KW-1185">Reference proteome</keyword>
<dbReference type="PROSITE" id="PS01117">
    <property type="entry name" value="HTH_MARR_1"/>
    <property type="match status" value="1"/>
</dbReference>
<evidence type="ECO:0000259" key="4">
    <source>
        <dbReference type="PROSITE" id="PS50995"/>
    </source>
</evidence>
<feature type="domain" description="HTH marR-type" evidence="4">
    <location>
        <begin position="6"/>
        <end position="138"/>
    </location>
</feature>
<dbReference type="PANTHER" id="PTHR42756:SF1">
    <property type="entry name" value="TRANSCRIPTIONAL REPRESSOR OF EMRAB OPERON"/>
    <property type="match status" value="1"/>
</dbReference>
<dbReference type="Pfam" id="PF01047">
    <property type="entry name" value="MarR"/>
    <property type="match status" value="1"/>
</dbReference>
<dbReference type="InterPro" id="IPR036388">
    <property type="entry name" value="WH-like_DNA-bd_sf"/>
</dbReference>
<gene>
    <name evidence="5" type="ORF">N783_19525</name>
</gene>
<dbReference type="PANTHER" id="PTHR42756">
    <property type="entry name" value="TRANSCRIPTIONAL REGULATOR, MARR"/>
    <property type="match status" value="1"/>
</dbReference>
<dbReference type="OrthoDB" id="2328394at2"/>
<accession>A0A0A5FTF4</accession>
<dbReference type="GO" id="GO:0003700">
    <property type="term" value="F:DNA-binding transcription factor activity"/>
    <property type="evidence" value="ECO:0007669"/>
    <property type="project" value="InterPro"/>
</dbReference>
<dbReference type="Proteomes" id="UP000030403">
    <property type="component" value="Unassembled WGS sequence"/>
</dbReference>
<dbReference type="InterPro" id="IPR036390">
    <property type="entry name" value="WH_DNA-bd_sf"/>
</dbReference>
<keyword evidence="3" id="KW-0804">Transcription</keyword>
<dbReference type="SUPFAM" id="SSF46785">
    <property type="entry name" value="Winged helix' DNA-binding domain"/>
    <property type="match status" value="1"/>
</dbReference>
<evidence type="ECO:0000313" key="5">
    <source>
        <dbReference type="EMBL" id="KGX84021.1"/>
    </source>
</evidence>
<keyword evidence="2" id="KW-0238">DNA-binding</keyword>
<dbReference type="GO" id="GO:0003677">
    <property type="term" value="F:DNA binding"/>
    <property type="evidence" value="ECO:0007669"/>
    <property type="project" value="UniProtKB-KW"/>
</dbReference>
<dbReference type="SMART" id="SM00347">
    <property type="entry name" value="HTH_MARR"/>
    <property type="match status" value="1"/>
</dbReference>